<keyword evidence="1" id="KW-1133">Transmembrane helix</keyword>
<dbReference type="Proteomes" id="UP001590950">
    <property type="component" value="Unassembled WGS sequence"/>
</dbReference>
<feature type="transmembrane region" description="Helical" evidence="1">
    <location>
        <begin position="20"/>
        <end position="40"/>
    </location>
</feature>
<comment type="caution">
    <text evidence="2">The sequence shown here is derived from an EMBL/GenBank/DDBJ whole genome shotgun (WGS) entry which is preliminary data.</text>
</comment>
<dbReference type="EMBL" id="JBEFKJ010000030">
    <property type="protein sequence ID" value="KAL2038803.1"/>
    <property type="molecule type" value="Genomic_DNA"/>
</dbReference>
<name>A0ABR3ZZJ4_9LECA</name>
<accession>A0ABR3ZZJ4</accession>
<sequence>MPIQKPVPPGADTSDLVSNSLTAVMALLGLVYLLFANFALDASMPSLVQSGNITSTTQASTVGSPQPECIRHSFWLDQRPPYLDCHRAVLIMPQNDTLGTFHVGGKSDDFELPQYGIDGGCKVEIDISKFHLWDEGSWSEIRYATSALNLACRDMSTKPWRSGGWLMTGKYGRIKISLTGIWGGDVMGNGLDAM</sequence>
<keyword evidence="1" id="KW-0472">Membrane</keyword>
<keyword evidence="1" id="KW-0812">Transmembrane</keyword>
<gene>
    <name evidence="2" type="ORF">N7G274_008561</name>
</gene>
<protein>
    <submittedName>
        <fullName evidence="2">Uncharacterized protein</fullName>
    </submittedName>
</protein>
<organism evidence="2 3">
    <name type="scientific">Stereocaulon virgatum</name>
    <dbReference type="NCBI Taxonomy" id="373712"/>
    <lineage>
        <taxon>Eukaryota</taxon>
        <taxon>Fungi</taxon>
        <taxon>Dikarya</taxon>
        <taxon>Ascomycota</taxon>
        <taxon>Pezizomycotina</taxon>
        <taxon>Lecanoromycetes</taxon>
        <taxon>OSLEUM clade</taxon>
        <taxon>Lecanoromycetidae</taxon>
        <taxon>Lecanorales</taxon>
        <taxon>Lecanorineae</taxon>
        <taxon>Stereocaulaceae</taxon>
        <taxon>Stereocaulon</taxon>
    </lineage>
</organism>
<evidence type="ECO:0000313" key="2">
    <source>
        <dbReference type="EMBL" id="KAL2038803.1"/>
    </source>
</evidence>
<proteinExistence type="predicted"/>
<evidence type="ECO:0000256" key="1">
    <source>
        <dbReference type="SAM" id="Phobius"/>
    </source>
</evidence>
<evidence type="ECO:0000313" key="3">
    <source>
        <dbReference type="Proteomes" id="UP001590950"/>
    </source>
</evidence>
<reference evidence="2 3" key="1">
    <citation type="submission" date="2024-09" db="EMBL/GenBank/DDBJ databases">
        <title>Rethinking Asexuality: The Enigmatic Case of Functional Sexual Genes in Lepraria (Stereocaulaceae).</title>
        <authorList>
            <person name="Doellman M."/>
            <person name="Sun Y."/>
            <person name="Barcenas-Pena A."/>
            <person name="Lumbsch H.T."/>
            <person name="Grewe F."/>
        </authorList>
    </citation>
    <scope>NUCLEOTIDE SEQUENCE [LARGE SCALE GENOMIC DNA]</scope>
    <source>
        <strain evidence="2 3">Mercado 3170</strain>
    </source>
</reference>
<keyword evidence="3" id="KW-1185">Reference proteome</keyword>